<evidence type="ECO:0000256" key="1">
    <source>
        <dbReference type="SAM" id="MobiDB-lite"/>
    </source>
</evidence>
<dbReference type="EMBL" id="JACHWP010000005">
    <property type="protein sequence ID" value="MBB3023397.1"/>
    <property type="molecule type" value="Genomic_DNA"/>
</dbReference>
<accession>A0A839R0S7</accession>
<gene>
    <name evidence="2" type="ORF">FHX50_001692</name>
</gene>
<feature type="region of interest" description="Disordered" evidence="1">
    <location>
        <begin position="1"/>
        <end position="63"/>
    </location>
</feature>
<sequence length="63" mass="6440">MATPEGFSGPHRVLTGEDAKAMGQEIARAAGRPEAQSAGLRPGRIQPSDGPSASPRRGELNGS</sequence>
<comment type="caution">
    <text evidence="2">The sequence shown here is derived from an EMBL/GenBank/DDBJ whole genome shotgun (WGS) entry which is preliminary data.</text>
</comment>
<protein>
    <submittedName>
        <fullName evidence="2">Uncharacterized protein</fullName>
    </submittedName>
</protein>
<dbReference type="Proteomes" id="UP000568050">
    <property type="component" value="Unassembled WGS sequence"/>
</dbReference>
<evidence type="ECO:0000313" key="2">
    <source>
        <dbReference type="EMBL" id="MBB3023397.1"/>
    </source>
</evidence>
<dbReference type="RefSeq" id="WP_183376554.1">
    <property type="nucleotide sequence ID" value="NZ_CBCSFZ010000058.1"/>
</dbReference>
<evidence type="ECO:0000313" key="3">
    <source>
        <dbReference type="Proteomes" id="UP000568050"/>
    </source>
</evidence>
<name>A0A839R0S7_9MICO</name>
<organism evidence="2 3">
    <name type="scientific">Helcobacillus massiliensis</name>
    <dbReference type="NCBI Taxonomy" id="521392"/>
    <lineage>
        <taxon>Bacteria</taxon>
        <taxon>Bacillati</taxon>
        <taxon>Actinomycetota</taxon>
        <taxon>Actinomycetes</taxon>
        <taxon>Micrococcales</taxon>
        <taxon>Dermabacteraceae</taxon>
        <taxon>Helcobacillus</taxon>
    </lineage>
</organism>
<dbReference type="AlphaFoldDB" id="A0A839R0S7"/>
<proteinExistence type="predicted"/>
<reference evidence="2 3" key="1">
    <citation type="submission" date="2020-08" db="EMBL/GenBank/DDBJ databases">
        <title>Sequencing the genomes of 1000 actinobacteria strains.</title>
        <authorList>
            <person name="Klenk H.-P."/>
        </authorList>
    </citation>
    <scope>NUCLEOTIDE SEQUENCE [LARGE SCALE GENOMIC DNA]</scope>
    <source>
        <strain evidence="2 3">DSM 23040</strain>
    </source>
</reference>
<keyword evidence="3" id="KW-1185">Reference proteome</keyword>